<accession>A0A7G3GEE5</accession>
<dbReference type="InterPro" id="IPR050300">
    <property type="entry name" value="GDXG_lipolytic_enzyme"/>
</dbReference>
<dbReference type="PANTHER" id="PTHR48081:SF8">
    <property type="entry name" value="ALPHA_BETA HYDROLASE FOLD-3 DOMAIN-CONTAINING PROTEIN-RELATED"/>
    <property type="match status" value="1"/>
</dbReference>
<gene>
    <name evidence="3" type="ORF">C1H71_19500</name>
</gene>
<feature type="domain" description="Alpha/beta hydrolase fold-3" evidence="2">
    <location>
        <begin position="83"/>
        <end position="288"/>
    </location>
</feature>
<keyword evidence="4" id="KW-1185">Reference proteome</keyword>
<name>A0A7G3GEE5_9NEIS</name>
<evidence type="ECO:0000313" key="3">
    <source>
        <dbReference type="EMBL" id="QBC45499.1"/>
    </source>
</evidence>
<dbReference type="InterPro" id="IPR013094">
    <property type="entry name" value="AB_hydrolase_3"/>
</dbReference>
<dbReference type="Proteomes" id="UP000515917">
    <property type="component" value="Chromosome"/>
</dbReference>
<dbReference type="AlphaFoldDB" id="A0A7G3GEE5"/>
<sequence length="315" mass="35188">MRQLSPKITPWLNQFNQQMAVLEANGYKPTCTNIREGLAYLTAVFVTDIPKIAWVQDDLVKSTGYPVPVRIYHPSPDHALPVLVYFHGGGHMAGSITVYDAICRKIAQAAKHIVISVDYRLAPECPYPAAVEDAYHVVKNIWHVLDDRKLNYLPQLSIGGDSAGGALSATVANKLQFEPNTPLHAQVLIYPSLDYTLSSASVVENGVGNLLSTKKVTWYFNHYFQHQEDRKTASPLFAEFSNKLPPTLVISAEFCPLRDEGIDYLAKLKKVGVATDHLHFSDLPHTFLNLENLVKEECQRTYQSIGAWLNLNKSI</sequence>
<dbReference type="EMBL" id="CP025781">
    <property type="protein sequence ID" value="QBC45499.1"/>
    <property type="molecule type" value="Genomic_DNA"/>
</dbReference>
<dbReference type="InterPro" id="IPR029058">
    <property type="entry name" value="AB_hydrolase_fold"/>
</dbReference>
<evidence type="ECO:0000259" key="2">
    <source>
        <dbReference type="Pfam" id="PF07859"/>
    </source>
</evidence>
<dbReference type="SUPFAM" id="SSF53474">
    <property type="entry name" value="alpha/beta-Hydrolases"/>
    <property type="match status" value="1"/>
</dbReference>
<dbReference type="Gene3D" id="3.40.50.1820">
    <property type="entry name" value="alpha/beta hydrolase"/>
    <property type="match status" value="1"/>
</dbReference>
<protein>
    <submittedName>
        <fullName evidence="3">Alpha/beta hydrolase</fullName>
    </submittedName>
</protein>
<evidence type="ECO:0000256" key="1">
    <source>
        <dbReference type="ARBA" id="ARBA00022801"/>
    </source>
</evidence>
<dbReference type="RefSeq" id="WP_130108004.1">
    <property type="nucleotide sequence ID" value="NZ_CP025781.1"/>
</dbReference>
<evidence type="ECO:0000313" key="4">
    <source>
        <dbReference type="Proteomes" id="UP000515917"/>
    </source>
</evidence>
<proteinExistence type="predicted"/>
<dbReference type="KEGG" id="ifl:C1H71_19500"/>
<reference evidence="3 4" key="1">
    <citation type="submission" date="2018-01" db="EMBL/GenBank/DDBJ databases">
        <title>Genome sequence of Iodobacter sp. strain PCH194 isolated from Indian Trans-Himalaya.</title>
        <authorList>
            <person name="Kumar V."/>
            <person name="Thakur V."/>
            <person name="Kumar S."/>
            <person name="Singh D."/>
        </authorList>
    </citation>
    <scope>NUCLEOTIDE SEQUENCE [LARGE SCALE GENOMIC DNA]</scope>
    <source>
        <strain evidence="3 4">PCH194</strain>
    </source>
</reference>
<keyword evidence="1 3" id="KW-0378">Hydrolase</keyword>
<dbReference type="GO" id="GO:0016787">
    <property type="term" value="F:hydrolase activity"/>
    <property type="evidence" value="ECO:0007669"/>
    <property type="project" value="UniProtKB-KW"/>
</dbReference>
<organism evidence="3 4">
    <name type="scientific">Iodobacter fluviatilis</name>
    <dbReference type="NCBI Taxonomy" id="537"/>
    <lineage>
        <taxon>Bacteria</taxon>
        <taxon>Pseudomonadati</taxon>
        <taxon>Pseudomonadota</taxon>
        <taxon>Betaproteobacteria</taxon>
        <taxon>Neisseriales</taxon>
        <taxon>Chitinibacteraceae</taxon>
        <taxon>Iodobacter</taxon>
    </lineage>
</organism>
<dbReference type="Pfam" id="PF07859">
    <property type="entry name" value="Abhydrolase_3"/>
    <property type="match status" value="1"/>
</dbReference>
<dbReference type="PANTHER" id="PTHR48081">
    <property type="entry name" value="AB HYDROLASE SUPERFAMILY PROTEIN C4A8.06C"/>
    <property type="match status" value="1"/>
</dbReference>